<proteinExistence type="predicted"/>
<evidence type="ECO:0000256" key="2">
    <source>
        <dbReference type="SAM" id="Phobius"/>
    </source>
</evidence>
<feature type="transmembrane region" description="Helical" evidence="2">
    <location>
        <begin position="295"/>
        <end position="315"/>
    </location>
</feature>
<reference evidence="4" key="1">
    <citation type="submission" date="2014-07" db="EMBL/GenBank/DDBJ databases">
        <authorList>
            <person name="Urmite Genomes Urmite Genomes"/>
        </authorList>
    </citation>
    <scope>NUCLEOTIDE SEQUENCE</scope>
    <source>
        <strain evidence="4">11W110_air</strain>
    </source>
</reference>
<dbReference type="EMBL" id="LN483070">
    <property type="protein sequence ID" value="CEA07526.1"/>
    <property type="molecule type" value="Genomic_DNA"/>
</dbReference>
<keyword evidence="2" id="KW-1133">Transmembrane helix</keyword>
<organism evidence="4">
    <name type="scientific">Arthrobacter saudimassiliensis</name>
    <dbReference type="NCBI Taxonomy" id="1461584"/>
    <lineage>
        <taxon>Bacteria</taxon>
        <taxon>Bacillati</taxon>
        <taxon>Actinomycetota</taxon>
        <taxon>Actinomycetes</taxon>
        <taxon>Micrococcales</taxon>
        <taxon>Micrococcaceae</taxon>
        <taxon>Arthrobacter</taxon>
    </lineage>
</organism>
<feature type="region of interest" description="Disordered" evidence="1">
    <location>
        <begin position="178"/>
        <end position="250"/>
    </location>
</feature>
<gene>
    <name evidence="4" type="ORF">BN1051_00841</name>
</gene>
<feature type="compositionally biased region" description="Gly residues" evidence="1">
    <location>
        <begin position="224"/>
        <end position="244"/>
    </location>
</feature>
<evidence type="ECO:0000256" key="1">
    <source>
        <dbReference type="SAM" id="MobiDB-lite"/>
    </source>
</evidence>
<dbReference type="InterPro" id="IPR006311">
    <property type="entry name" value="TAT_signal"/>
</dbReference>
<keyword evidence="2" id="KW-0472">Membrane</keyword>
<evidence type="ECO:0000313" key="4">
    <source>
        <dbReference type="EMBL" id="CEA07526.1"/>
    </source>
</evidence>
<accession>A0A078MRQ9</accession>
<feature type="signal peptide" evidence="3">
    <location>
        <begin position="1"/>
        <end position="24"/>
    </location>
</feature>
<dbReference type="PATRIC" id="fig|1461584.3.peg.833"/>
<dbReference type="PROSITE" id="PS51318">
    <property type="entry name" value="TAT"/>
    <property type="match status" value="1"/>
</dbReference>
<feature type="chain" id="PRO_5039726594" description="Gram-positive cocci surface proteins LPxTG domain-containing protein" evidence="3">
    <location>
        <begin position="25"/>
        <end position="320"/>
    </location>
</feature>
<evidence type="ECO:0000256" key="3">
    <source>
        <dbReference type="SAM" id="SignalP"/>
    </source>
</evidence>
<evidence type="ECO:0008006" key="5">
    <source>
        <dbReference type="Google" id="ProtNLM"/>
    </source>
</evidence>
<keyword evidence="3" id="KW-0732">Signal</keyword>
<dbReference type="AlphaFoldDB" id="A0A078MRQ9"/>
<protein>
    <recommendedName>
        <fullName evidence="5">Gram-positive cocci surface proteins LPxTG domain-containing protein</fullName>
    </recommendedName>
</protein>
<sequence length="320" mass="31981">MQSSTPRRRGTRRLLAAGATAALAGTLSLASGAAAQAEGQYLEVSGNGTDYRSVLTDPVFAAELRLVPGAAAGSALWVRSSAEEPAVLSMAAVTTRSDSGLAGILEIGARASGEDYDRVPMGEPGQCAELARNWELAPGEVLRLDLEALLPLSAPNSTKSSTADFDLLFLLEPSTAAGAGGACRSYTEPEPEPKPQPKPQPEPGPGGDRDTEGTGAGDATVNGAGTGTDGGTGPDGPNPTGGPGQAAPGEAVAAVAAGTEPLQPGAALLDKYGRSLPSLAPASFESTVEPIARTLQGALMLVLGAAFCAAAVLRIRNNAG</sequence>
<keyword evidence="2" id="KW-0812">Transmembrane</keyword>
<feature type="compositionally biased region" description="Pro residues" evidence="1">
    <location>
        <begin position="194"/>
        <end position="204"/>
    </location>
</feature>
<name>A0A078MRQ9_9MICC</name>